<gene>
    <name evidence="1" type="ORF">BECKLFY1418A_GA0070994_10527</name>
</gene>
<evidence type="ECO:0000313" key="1">
    <source>
        <dbReference type="EMBL" id="VFJ95663.1"/>
    </source>
</evidence>
<reference evidence="1" key="1">
    <citation type="submission" date="2019-02" db="EMBL/GenBank/DDBJ databases">
        <authorList>
            <person name="Gruber-Vodicka R. H."/>
            <person name="Seah K. B. B."/>
        </authorList>
    </citation>
    <scope>NUCLEOTIDE SEQUENCE</scope>
    <source>
        <strain evidence="1">BECK_M6</strain>
    </source>
</reference>
<protein>
    <submittedName>
        <fullName evidence="1">Uncharacterized protein</fullName>
    </submittedName>
</protein>
<organism evidence="1">
    <name type="scientific">Candidatus Kentrum sp. LFY</name>
    <dbReference type="NCBI Taxonomy" id="2126342"/>
    <lineage>
        <taxon>Bacteria</taxon>
        <taxon>Pseudomonadati</taxon>
        <taxon>Pseudomonadota</taxon>
        <taxon>Gammaproteobacteria</taxon>
        <taxon>Candidatus Kentrum</taxon>
    </lineage>
</organism>
<name>A0A450UST4_9GAMM</name>
<accession>A0A450UST4</accession>
<dbReference type="AlphaFoldDB" id="A0A450UST4"/>
<proteinExistence type="predicted"/>
<sequence>MQKILLREDKIDRDKEHLWIVGLVGDNRIAASPVEEKKDSGEPVCMLTPIPCRLGREALTYLGIGKTKIPREPVRPPRPTLLQSWREVLTCPFELVALGGVISLSVKPMEAPCATFPWTIPFRNNTIRIKSHSATKAAIKPCCRPWRLGPGMDCRDDERGCFRRFVEIQHFRHPGRECRDPDAMDGRNYP</sequence>
<dbReference type="EMBL" id="CAADFH010000052">
    <property type="protein sequence ID" value="VFJ95663.1"/>
    <property type="molecule type" value="Genomic_DNA"/>
</dbReference>